<feature type="transmembrane region" description="Helical" evidence="5">
    <location>
        <begin position="208"/>
        <end position="227"/>
    </location>
</feature>
<dbReference type="EMBL" id="AHFK01000094">
    <property type="protein sequence ID" value="EOQ02908.1"/>
    <property type="molecule type" value="Genomic_DNA"/>
</dbReference>
<comment type="caution">
    <text evidence="7">The sequence shown here is derived from an EMBL/GenBank/DDBJ whole genome shotgun (WGS) entry which is preliminary data.</text>
</comment>
<dbReference type="AlphaFoldDB" id="A0A9W5R185"/>
<accession>A0A9W5R185</accession>
<feature type="domain" description="Yip1" evidence="6">
    <location>
        <begin position="20"/>
        <end position="222"/>
    </location>
</feature>
<feature type="transmembrane region" description="Helical" evidence="5">
    <location>
        <begin position="182"/>
        <end position="199"/>
    </location>
</feature>
<reference evidence="7 8" key="1">
    <citation type="submission" date="2012-12" db="EMBL/GenBank/DDBJ databases">
        <title>The Genome Sequence of Bacillus cereus VD184.</title>
        <authorList>
            <consortium name="The Broad Institute Genome Sequencing Platform"/>
            <consortium name="The Broad Institute Genome Sequencing Center for Infectious Disease"/>
            <person name="Feldgarden M."/>
            <person name="Van der Auwera G.A."/>
            <person name="Mahillon J."/>
            <person name="Duprez V."/>
            <person name="Timmery S."/>
            <person name="Mattelet C."/>
            <person name="Dierick K."/>
            <person name="Sun M."/>
            <person name="Yu Z."/>
            <person name="Zhu L."/>
            <person name="Hu X."/>
            <person name="Shank E.B."/>
            <person name="Swiecicka I."/>
            <person name="Hansen B.M."/>
            <person name="Andrup L."/>
            <person name="Walker B."/>
            <person name="Young S.K."/>
            <person name="Zeng Q."/>
            <person name="Gargeya S."/>
            <person name="Fitzgerald M."/>
            <person name="Haas B."/>
            <person name="Abouelleil A."/>
            <person name="Alvarado L."/>
            <person name="Arachchi H.M."/>
            <person name="Berlin A.M."/>
            <person name="Chapman S.B."/>
            <person name="Dewar J."/>
            <person name="Goldberg J."/>
            <person name="Griggs A."/>
            <person name="Gujja S."/>
            <person name="Hansen M."/>
            <person name="Howarth C."/>
            <person name="Imamovic A."/>
            <person name="Larimer J."/>
            <person name="McCowan C."/>
            <person name="Murphy C."/>
            <person name="Neiman D."/>
            <person name="Pearson M."/>
            <person name="Priest M."/>
            <person name="Roberts A."/>
            <person name="Saif S."/>
            <person name="Shea T."/>
            <person name="Sisk P."/>
            <person name="Sykes S."/>
            <person name="Wortman J."/>
            <person name="Nusbaum C."/>
            <person name="Birren B."/>
        </authorList>
    </citation>
    <scope>NUCLEOTIDE SEQUENCE [LARGE SCALE GENOMIC DNA]</scope>
    <source>
        <strain evidence="7 8">VD184</strain>
    </source>
</reference>
<dbReference type="Proteomes" id="UP000014028">
    <property type="component" value="Unassembled WGS sequence"/>
</dbReference>
<evidence type="ECO:0000259" key="6">
    <source>
        <dbReference type="Pfam" id="PF04893"/>
    </source>
</evidence>
<evidence type="ECO:0000256" key="4">
    <source>
        <dbReference type="ARBA" id="ARBA00023136"/>
    </source>
</evidence>
<organism evidence="7 8">
    <name type="scientific">Bacillus cereus VD184</name>
    <dbReference type="NCBI Taxonomy" id="1053242"/>
    <lineage>
        <taxon>Bacteria</taxon>
        <taxon>Bacillati</taxon>
        <taxon>Bacillota</taxon>
        <taxon>Bacilli</taxon>
        <taxon>Bacillales</taxon>
        <taxon>Bacillaceae</taxon>
        <taxon>Bacillus</taxon>
        <taxon>Bacillus cereus group</taxon>
    </lineage>
</organism>
<dbReference type="InterPro" id="IPR006977">
    <property type="entry name" value="Yip1_dom"/>
</dbReference>
<gene>
    <name evidence="7" type="ORF">IKC_05830</name>
</gene>
<dbReference type="RefSeq" id="WP_016123851.1">
    <property type="nucleotide sequence ID" value="NZ_KB976842.1"/>
</dbReference>
<evidence type="ECO:0000313" key="7">
    <source>
        <dbReference type="EMBL" id="EOQ02908.1"/>
    </source>
</evidence>
<feature type="transmembrane region" description="Helical" evidence="5">
    <location>
        <begin position="82"/>
        <end position="112"/>
    </location>
</feature>
<evidence type="ECO:0000256" key="3">
    <source>
        <dbReference type="ARBA" id="ARBA00022989"/>
    </source>
</evidence>
<keyword evidence="4 5" id="KW-0472">Membrane</keyword>
<keyword evidence="3 5" id="KW-1133">Transmembrane helix</keyword>
<name>A0A9W5R185_BACCE</name>
<evidence type="ECO:0000256" key="2">
    <source>
        <dbReference type="ARBA" id="ARBA00022692"/>
    </source>
</evidence>
<dbReference type="Pfam" id="PF04893">
    <property type="entry name" value="Yip1"/>
    <property type="match status" value="1"/>
</dbReference>
<feature type="transmembrane region" description="Helical" evidence="5">
    <location>
        <begin position="37"/>
        <end position="62"/>
    </location>
</feature>
<proteinExistence type="predicted"/>
<keyword evidence="2 5" id="KW-0812">Transmembrane</keyword>
<sequence length="228" mass="25140">METTIKSSFFSVKKLKYAIQLFYKPKKVFDEMKAGNGLGLVNIIVILLINTLITFIISKSAVGTSEIGALLPKELSEKQSTLTLFSAIMSVLSIIQFLFGVLIMTAIYKLLVMITSANVSFSKIFSITFLTQLPVILGKLVNFLAQGVSIENNISITSLGYTLKSLGIENTFILSLSSRFEIFSMLSFALTVMGIYCLSNSSKKIPTIFWAAWLVLALISSFLVSSYF</sequence>
<comment type="subcellular location">
    <subcellularLocation>
        <location evidence="1">Membrane</location>
        <topology evidence="1">Multi-pass membrane protein</topology>
    </subcellularLocation>
</comment>
<protein>
    <recommendedName>
        <fullName evidence="6">Yip1 domain-containing protein</fullName>
    </recommendedName>
</protein>
<dbReference type="GO" id="GO:0016020">
    <property type="term" value="C:membrane"/>
    <property type="evidence" value="ECO:0007669"/>
    <property type="project" value="UniProtKB-SubCell"/>
</dbReference>
<evidence type="ECO:0000256" key="1">
    <source>
        <dbReference type="ARBA" id="ARBA00004141"/>
    </source>
</evidence>
<evidence type="ECO:0000256" key="5">
    <source>
        <dbReference type="SAM" id="Phobius"/>
    </source>
</evidence>
<evidence type="ECO:0000313" key="8">
    <source>
        <dbReference type="Proteomes" id="UP000014028"/>
    </source>
</evidence>